<dbReference type="RefSeq" id="WP_201632167.1">
    <property type="nucleotide sequence ID" value="NZ_JAEQNB010000001.1"/>
</dbReference>
<dbReference type="InterPro" id="IPR050515">
    <property type="entry name" value="Beta-lactam/transpept"/>
</dbReference>
<dbReference type="Proteomes" id="UP000602284">
    <property type="component" value="Unassembled WGS sequence"/>
</dbReference>
<dbReference type="InterPro" id="IPR036138">
    <property type="entry name" value="PBP_dimer_sf"/>
</dbReference>
<dbReference type="Gene3D" id="3.40.710.10">
    <property type="entry name" value="DD-peptidase/beta-lactamase superfamily"/>
    <property type="match status" value="1"/>
</dbReference>
<dbReference type="InterPro" id="IPR001460">
    <property type="entry name" value="PCN-bd_Tpept"/>
</dbReference>
<accession>A0ABS1J7D7</accession>
<keyword evidence="4" id="KW-0732">Signal</keyword>
<evidence type="ECO:0000313" key="9">
    <source>
        <dbReference type="Proteomes" id="UP000602284"/>
    </source>
</evidence>
<evidence type="ECO:0000256" key="2">
    <source>
        <dbReference type="ARBA" id="ARBA00007171"/>
    </source>
</evidence>
<dbReference type="Gene3D" id="3.10.450.100">
    <property type="entry name" value="NTF2-like, domain 1"/>
    <property type="match status" value="1"/>
</dbReference>
<evidence type="ECO:0000259" key="7">
    <source>
        <dbReference type="Pfam" id="PF05223"/>
    </source>
</evidence>
<gene>
    <name evidence="8" type="ORF">JJB07_05965</name>
</gene>
<dbReference type="SUPFAM" id="SSF56601">
    <property type="entry name" value="beta-lactamase/transpeptidase-like"/>
    <property type="match status" value="1"/>
</dbReference>
<dbReference type="PANTHER" id="PTHR30627">
    <property type="entry name" value="PEPTIDOGLYCAN D,D-TRANSPEPTIDASE"/>
    <property type="match status" value="1"/>
</dbReference>
<evidence type="ECO:0000259" key="6">
    <source>
        <dbReference type="Pfam" id="PF03717"/>
    </source>
</evidence>
<name>A0ABS1J7D7_9BACL</name>
<feature type="domain" description="NTF2-like N-terminal transpeptidase" evidence="7">
    <location>
        <begin position="32"/>
        <end position="140"/>
    </location>
</feature>
<evidence type="ECO:0000256" key="1">
    <source>
        <dbReference type="ARBA" id="ARBA00004370"/>
    </source>
</evidence>
<feature type="chain" id="PRO_5046109581" evidence="4">
    <location>
        <begin position="26"/>
        <end position="646"/>
    </location>
</feature>
<organism evidence="8 9">
    <name type="scientific">Tumebacillus amylolyticus</name>
    <dbReference type="NCBI Taxonomy" id="2801339"/>
    <lineage>
        <taxon>Bacteria</taxon>
        <taxon>Bacillati</taxon>
        <taxon>Bacillota</taxon>
        <taxon>Bacilli</taxon>
        <taxon>Bacillales</taxon>
        <taxon>Alicyclobacillaceae</taxon>
        <taxon>Tumebacillus</taxon>
    </lineage>
</organism>
<comment type="caution">
    <text evidence="8">The sequence shown here is derived from an EMBL/GenBank/DDBJ whole genome shotgun (WGS) entry which is preliminary data.</text>
</comment>
<dbReference type="InterPro" id="IPR007887">
    <property type="entry name" value="MecA_N"/>
</dbReference>
<dbReference type="Gene3D" id="3.30.1390.30">
    <property type="entry name" value="Penicillin-binding protein 2a, domain 3"/>
    <property type="match status" value="1"/>
</dbReference>
<dbReference type="InterPro" id="IPR005311">
    <property type="entry name" value="PBP_dimer"/>
</dbReference>
<dbReference type="SUPFAM" id="SSF56519">
    <property type="entry name" value="Penicillin binding protein dimerisation domain"/>
    <property type="match status" value="1"/>
</dbReference>
<evidence type="ECO:0000256" key="4">
    <source>
        <dbReference type="SAM" id="SignalP"/>
    </source>
</evidence>
<dbReference type="SUPFAM" id="SSF54427">
    <property type="entry name" value="NTF2-like"/>
    <property type="match status" value="1"/>
</dbReference>
<dbReference type="Pfam" id="PF05223">
    <property type="entry name" value="MecA_N"/>
    <property type="match status" value="1"/>
</dbReference>
<sequence>MKKRKRIWLLIALCLTAGSVGTVYAVTADSEEAAVKSFLNNWNRQQYAQMYEGVSSDVKQSMTQEQFVNRYQSIYEGVEAKDVNVQLVSMGDQDSFRFHVQMNTLAGPLQFEEPATAVQEGRHWKIQWKPSFLIPDLQAGEKVSANVLQAERGQIVDRHGRGLAINDEQLSIGVVPSALTDETITKMATLLHMNTQTIQDKLHAAWVKPDLFVPIKVLPQTDMLVPKLTALPGVTTQKQKVRAYPLGEAAAHLIGYTGDDGQGKAGLEKLLNDRLSGRNGGRITIQTADGITKQTVAEKKPLAGEAVQLTLDAKLQENVYEQLHHELGAGVALHPLTGEVLAMVSTPSYDPNEMAHGVTDEQWKSWNEDPNHPFLNRFADDYPPGSAFKPLVAAMALDTNIITPQETHEIPGKQWQKSAAWGDYYVTRVSDTYIQVDLEKALIASDNIYFAQTALKMGEKSFTDEAMKFGFGEKLPLLYPFDLSALANSGMKNDIQLADSGYGQGEVLMTPMHVAAAYTAFSNEGNMLTPYLFAKEAKKVWKPNAIQPDVARLIEQDLVQVIDNPNGTGHGAKIDGMTLAGKTGTAELKQTQNTTGKELGWFVAYDTQDPHLLVTLMVENVQGRGGSHLLASKMRTLFQEYGERSH</sequence>
<reference evidence="8 9" key="1">
    <citation type="submission" date="2021-01" db="EMBL/GenBank/DDBJ databases">
        <title>Tumebacillus sp. strain ITR2 16S ribosomal RNA gene Genome sequencing and assembly.</title>
        <authorList>
            <person name="Kang M."/>
        </authorList>
    </citation>
    <scope>NUCLEOTIDE SEQUENCE [LARGE SCALE GENOMIC DNA]</scope>
    <source>
        <strain evidence="8 9">ITR2</strain>
    </source>
</reference>
<evidence type="ECO:0000256" key="3">
    <source>
        <dbReference type="ARBA" id="ARBA00023136"/>
    </source>
</evidence>
<dbReference type="EMBL" id="JAEQNB010000001">
    <property type="protein sequence ID" value="MBL0386196.1"/>
    <property type="molecule type" value="Genomic_DNA"/>
</dbReference>
<comment type="subcellular location">
    <subcellularLocation>
        <location evidence="1">Membrane</location>
    </subcellularLocation>
</comment>
<dbReference type="PANTHER" id="PTHR30627:SF25">
    <property type="entry name" value="PENICILLIN-BINDING PROTEIN 3"/>
    <property type="match status" value="1"/>
</dbReference>
<protein>
    <submittedName>
        <fullName evidence="8">Penicillin-binding transpeptidase domain-containing protein</fullName>
    </submittedName>
</protein>
<dbReference type="Gene3D" id="3.90.1310.10">
    <property type="entry name" value="Penicillin-binding protein 2a (Domain 2)"/>
    <property type="match status" value="1"/>
</dbReference>
<comment type="similarity">
    <text evidence="2">Belongs to the transpeptidase family.</text>
</comment>
<feature type="domain" description="Penicillin-binding protein dimerisation" evidence="6">
    <location>
        <begin position="149"/>
        <end position="290"/>
    </location>
</feature>
<feature type="signal peptide" evidence="4">
    <location>
        <begin position="1"/>
        <end position="25"/>
    </location>
</feature>
<dbReference type="InterPro" id="IPR012338">
    <property type="entry name" value="Beta-lactam/transpept-like"/>
</dbReference>
<evidence type="ECO:0000259" key="5">
    <source>
        <dbReference type="Pfam" id="PF00905"/>
    </source>
</evidence>
<feature type="domain" description="Penicillin-binding protein transpeptidase" evidence="5">
    <location>
        <begin position="328"/>
        <end position="636"/>
    </location>
</feature>
<dbReference type="Pfam" id="PF03717">
    <property type="entry name" value="PBP_dimer"/>
    <property type="match status" value="1"/>
</dbReference>
<keyword evidence="9" id="KW-1185">Reference proteome</keyword>
<proteinExistence type="inferred from homology"/>
<dbReference type="Pfam" id="PF00905">
    <property type="entry name" value="Transpeptidase"/>
    <property type="match status" value="1"/>
</dbReference>
<keyword evidence="3" id="KW-0472">Membrane</keyword>
<evidence type="ECO:0000313" key="8">
    <source>
        <dbReference type="EMBL" id="MBL0386196.1"/>
    </source>
</evidence>
<dbReference type="InterPro" id="IPR032710">
    <property type="entry name" value="NTF2-like_dom_sf"/>
</dbReference>